<feature type="region of interest" description="Disordered" evidence="3">
    <location>
        <begin position="148"/>
        <end position="185"/>
    </location>
</feature>
<gene>
    <name evidence="5" type="ORF">MSP7336_01503</name>
</gene>
<organism evidence="5 6">
    <name type="scientific">Mycobacterium shimoidei</name>
    <dbReference type="NCBI Taxonomy" id="29313"/>
    <lineage>
        <taxon>Bacteria</taxon>
        <taxon>Bacillati</taxon>
        <taxon>Actinomycetota</taxon>
        <taxon>Actinomycetes</taxon>
        <taxon>Mycobacteriales</taxon>
        <taxon>Mycobacteriaceae</taxon>
        <taxon>Mycobacterium</taxon>
    </lineage>
</organism>
<dbReference type="Gene3D" id="3.20.20.70">
    <property type="entry name" value="Aldolase class I"/>
    <property type="match status" value="1"/>
</dbReference>
<keyword evidence="6" id="KW-1185">Reference proteome</keyword>
<proteinExistence type="predicted"/>
<reference evidence="5 6" key="1">
    <citation type="submission" date="2018-05" db="EMBL/GenBank/DDBJ databases">
        <authorList>
            <consortium name="IHU Genomes"/>
        </authorList>
    </citation>
    <scope>NUCLEOTIDE SEQUENCE [LARGE SCALE GENOMIC DNA]</scope>
    <source>
        <strain evidence="5 6">P7336</strain>
    </source>
</reference>
<dbReference type="PANTHER" id="PTHR10578">
    <property type="entry name" value="S -2-HYDROXY-ACID OXIDASE-RELATED"/>
    <property type="match status" value="1"/>
</dbReference>
<dbReference type="AlphaFoldDB" id="A0A375YWL9"/>
<protein>
    <submittedName>
        <fullName evidence="5">Lactate 2-monooxygenase [Tsukamurella paurometabola DSM]</fullName>
    </submittedName>
</protein>
<feature type="domain" description="FMN hydroxy acid dehydrogenase" evidence="4">
    <location>
        <begin position="19"/>
        <end position="196"/>
    </location>
</feature>
<evidence type="ECO:0000256" key="3">
    <source>
        <dbReference type="SAM" id="MobiDB-lite"/>
    </source>
</evidence>
<dbReference type="GO" id="GO:0004497">
    <property type="term" value="F:monooxygenase activity"/>
    <property type="evidence" value="ECO:0007669"/>
    <property type="project" value="UniProtKB-KW"/>
</dbReference>
<dbReference type="SUPFAM" id="SSF51395">
    <property type="entry name" value="FMN-linked oxidoreductases"/>
    <property type="match status" value="1"/>
</dbReference>
<dbReference type="EMBL" id="UEGW01000001">
    <property type="protein sequence ID" value="SRX93266.1"/>
    <property type="molecule type" value="Genomic_DNA"/>
</dbReference>
<dbReference type="Proteomes" id="UP000252015">
    <property type="component" value="Unassembled WGS sequence"/>
</dbReference>
<evidence type="ECO:0000313" key="6">
    <source>
        <dbReference type="Proteomes" id="UP000252015"/>
    </source>
</evidence>
<evidence type="ECO:0000256" key="2">
    <source>
        <dbReference type="ARBA" id="ARBA00023002"/>
    </source>
</evidence>
<dbReference type="PANTHER" id="PTHR10578:SF143">
    <property type="entry name" value="FMN-DEPENDENT ALPHA-HYDROXY ACID DEHYDROGENASE PB1A11.03"/>
    <property type="match status" value="1"/>
</dbReference>
<comment type="cofactor">
    <cofactor evidence="1">
        <name>FMN</name>
        <dbReference type="ChEBI" id="CHEBI:58210"/>
    </cofactor>
</comment>
<dbReference type="Pfam" id="PF01070">
    <property type="entry name" value="FMN_dh"/>
    <property type="match status" value="1"/>
</dbReference>
<evidence type="ECO:0000313" key="5">
    <source>
        <dbReference type="EMBL" id="SRX93266.1"/>
    </source>
</evidence>
<evidence type="ECO:0000256" key="1">
    <source>
        <dbReference type="ARBA" id="ARBA00001917"/>
    </source>
</evidence>
<dbReference type="InterPro" id="IPR000262">
    <property type="entry name" value="FMN-dep_DH"/>
</dbReference>
<keyword evidence="2" id="KW-0560">Oxidoreductase</keyword>
<accession>A0A375YWL9</accession>
<dbReference type="InterPro" id="IPR013785">
    <property type="entry name" value="Aldolase_TIM"/>
</dbReference>
<feature type="compositionally biased region" description="Polar residues" evidence="3">
    <location>
        <begin position="148"/>
        <end position="182"/>
    </location>
</feature>
<sequence length="196" mass="21804">MGNFGDYQYRFYQAGVLNKTSSFPFTFSEWEHRARENMNPLIYGYVKGGAGDEHTQDANVAELRRYGFTPRMLRDRSDRDMSVTFLERRLPTPVFLCPVGVLGNIRPEGDLEAARVCAELDLVGMYSTLSSATLEEVADARGDSLGIFSSTRPLTRSSPKVSSGEPSRQGTTPSRSPWTTESWAGDRGICHMGSCR</sequence>
<dbReference type="PROSITE" id="PS51349">
    <property type="entry name" value="FMN_HYDROXY_ACID_DH_2"/>
    <property type="match status" value="1"/>
</dbReference>
<evidence type="ECO:0000259" key="4">
    <source>
        <dbReference type="PROSITE" id="PS51349"/>
    </source>
</evidence>
<keyword evidence="5" id="KW-0503">Monooxygenase</keyword>
<name>A0A375YWL9_MYCSH</name>
<dbReference type="InterPro" id="IPR037396">
    <property type="entry name" value="FMN_HAD"/>
</dbReference>